<dbReference type="Gene3D" id="1.10.10.10">
    <property type="entry name" value="Winged helix-like DNA-binding domain superfamily/Winged helix DNA-binding domain"/>
    <property type="match status" value="1"/>
</dbReference>
<keyword evidence="11" id="KW-1185">Reference proteome</keyword>
<sequence length="227" mass="25511">MTAIEYAHIALVEDDQSLATLTSDFLTREGYRVTHYAEGASALKHIPEAKPDCVLLDIMLPGLDGIELCRQLRSRYSGPVIFLTAKGEALDEILGLEVGGDAYLAKPIEPRRLLAHLRAQLRRTATPTTTETESTSVFRIDEQRECIYLNDDPLSLSNPEYRLLQLLLGSEQRVINRDDIMLAVRGIEHDGISRTVDILISDLRKKLPDADWIKTIRGKGYLWEGPQ</sequence>
<feature type="domain" description="OmpR/PhoB-type" evidence="9">
    <location>
        <begin position="127"/>
        <end position="225"/>
    </location>
</feature>
<dbReference type="SUPFAM" id="SSF52172">
    <property type="entry name" value="CheY-like"/>
    <property type="match status" value="1"/>
</dbReference>
<evidence type="ECO:0000259" key="9">
    <source>
        <dbReference type="PROSITE" id="PS51755"/>
    </source>
</evidence>
<evidence type="ECO:0000256" key="1">
    <source>
        <dbReference type="ARBA" id="ARBA00022553"/>
    </source>
</evidence>
<dbReference type="EMBL" id="AAOE01000001">
    <property type="protein sequence ID" value="EAR11273.1"/>
    <property type="molecule type" value="Genomic_DNA"/>
</dbReference>
<evidence type="ECO:0000313" key="11">
    <source>
        <dbReference type="Proteomes" id="UP000005953"/>
    </source>
</evidence>
<dbReference type="GO" id="GO:0005829">
    <property type="term" value="C:cytosol"/>
    <property type="evidence" value="ECO:0007669"/>
    <property type="project" value="TreeGrafter"/>
</dbReference>
<dbReference type="STRING" id="314283.MED297_20337"/>
<accession>A4B9H2</accession>
<dbReference type="Pfam" id="PF00486">
    <property type="entry name" value="Trans_reg_C"/>
    <property type="match status" value="1"/>
</dbReference>
<dbReference type="GO" id="GO:0006355">
    <property type="term" value="P:regulation of DNA-templated transcription"/>
    <property type="evidence" value="ECO:0007669"/>
    <property type="project" value="InterPro"/>
</dbReference>
<feature type="modified residue" description="4-aspartylphosphate" evidence="6">
    <location>
        <position position="57"/>
    </location>
</feature>
<feature type="DNA-binding region" description="OmpR/PhoB-type" evidence="7">
    <location>
        <begin position="127"/>
        <end position="225"/>
    </location>
</feature>
<name>A4B9H2_9GAMM</name>
<dbReference type="PANTHER" id="PTHR48111">
    <property type="entry name" value="REGULATOR OF RPOS"/>
    <property type="match status" value="1"/>
</dbReference>
<evidence type="ECO:0000256" key="7">
    <source>
        <dbReference type="PROSITE-ProRule" id="PRU01091"/>
    </source>
</evidence>
<dbReference type="InterPro" id="IPR011006">
    <property type="entry name" value="CheY-like_superfamily"/>
</dbReference>
<feature type="domain" description="Response regulatory" evidence="8">
    <location>
        <begin position="8"/>
        <end position="121"/>
    </location>
</feature>
<dbReference type="RefSeq" id="WP_008044816.1">
    <property type="nucleotide sequence ID" value="NZ_CH724151.1"/>
</dbReference>
<dbReference type="Gene3D" id="3.40.50.2300">
    <property type="match status" value="1"/>
</dbReference>
<dbReference type="GO" id="GO:0032993">
    <property type="term" value="C:protein-DNA complex"/>
    <property type="evidence" value="ECO:0007669"/>
    <property type="project" value="TreeGrafter"/>
</dbReference>
<keyword evidence="4 7" id="KW-0238">DNA-binding</keyword>
<dbReference type="AlphaFoldDB" id="A4B9H2"/>
<dbReference type="InterPro" id="IPR039420">
    <property type="entry name" value="WalR-like"/>
</dbReference>
<dbReference type="SMART" id="SM00862">
    <property type="entry name" value="Trans_reg_C"/>
    <property type="match status" value="1"/>
</dbReference>
<dbReference type="SUPFAM" id="SSF46894">
    <property type="entry name" value="C-terminal effector domain of the bipartite response regulators"/>
    <property type="match status" value="1"/>
</dbReference>
<dbReference type="PANTHER" id="PTHR48111:SF1">
    <property type="entry name" value="TWO-COMPONENT RESPONSE REGULATOR ORR33"/>
    <property type="match status" value="1"/>
</dbReference>
<evidence type="ECO:0000256" key="5">
    <source>
        <dbReference type="ARBA" id="ARBA00023163"/>
    </source>
</evidence>
<evidence type="ECO:0000256" key="6">
    <source>
        <dbReference type="PROSITE-ProRule" id="PRU00169"/>
    </source>
</evidence>
<keyword evidence="2" id="KW-0902">Two-component regulatory system</keyword>
<protein>
    <submittedName>
        <fullName evidence="10">Probable two-component response regulator</fullName>
    </submittedName>
</protein>
<dbReference type="OrthoDB" id="9802426at2"/>
<evidence type="ECO:0000259" key="8">
    <source>
        <dbReference type="PROSITE" id="PS50110"/>
    </source>
</evidence>
<dbReference type="HOGENOM" id="CLU_000445_30_4_6"/>
<evidence type="ECO:0000256" key="2">
    <source>
        <dbReference type="ARBA" id="ARBA00023012"/>
    </source>
</evidence>
<reference evidence="10 11" key="1">
    <citation type="submission" date="2006-02" db="EMBL/GenBank/DDBJ databases">
        <authorList>
            <person name="Pinhassi J."/>
            <person name="Pedros-Alio C."/>
            <person name="Ferriera S."/>
            <person name="Johnson J."/>
            <person name="Kravitz S."/>
            <person name="Halpern A."/>
            <person name="Remington K."/>
            <person name="Beeson K."/>
            <person name="Tran B."/>
            <person name="Rogers Y.-H."/>
            <person name="Friedman R."/>
            <person name="Venter J.C."/>
        </authorList>
    </citation>
    <scope>NUCLEOTIDE SEQUENCE [LARGE SCALE GENOMIC DNA]</scope>
    <source>
        <strain evidence="10 11">MED297</strain>
    </source>
</reference>
<comment type="caution">
    <text evidence="10">The sequence shown here is derived from an EMBL/GenBank/DDBJ whole genome shotgun (WGS) entry which is preliminary data.</text>
</comment>
<proteinExistence type="predicted"/>
<dbReference type="InterPro" id="IPR016032">
    <property type="entry name" value="Sig_transdc_resp-reg_C-effctor"/>
</dbReference>
<dbReference type="PROSITE" id="PS50110">
    <property type="entry name" value="RESPONSE_REGULATORY"/>
    <property type="match status" value="1"/>
</dbReference>
<dbReference type="InterPro" id="IPR001789">
    <property type="entry name" value="Sig_transdc_resp-reg_receiver"/>
</dbReference>
<organism evidence="10 11">
    <name type="scientific">Reinekea blandensis MED297</name>
    <dbReference type="NCBI Taxonomy" id="314283"/>
    <lineage>
        <taxon>Bacteria</taxon>
        <taxon>Pseudomonadati</taxon>
        <taxon>Pseudomonadota</taxon>
        <taxon>Gammaproteobacteria</taxon>
        <taxon>Oceanospirillales</taxon>
        <taxon>Saccharospirillaceae</taxon>
        <taxon>Reinekea</taxon>
    </lineage>
</organism>
<dbReference type="Gene3D" id="6.10.250.690">
    <property type="match status" value="1"/>
</dbReference>
<evidence type="ECO:0000256" key="4">
    <source>
        <dbReference type="ARBA" id="ARBA00023125"/>
    </source>
</evidence>
<evidence type="ECO:0000256" key="3">
    <source>
        <dbReference type="ARBA" id="ARBA00023015"/>
    </source>
</evidence>
<dbReference type="GO" id="GO:0000976">
    <property type="term" value="F:transcription cis-regulatory region binding"/>
    <property type="evidence" value="ECO:0007669"/>
    <property type="project" value="TreeGrafter"/>
</dbReference>
<dbReference type="InterPro" id="IPR001867">
    <property type="entry name" value="OmpR/PhoB-type_DNA-bd"/>
</dbReference>
<dbReference type="InterPro" id="IPR036388">
    <property type="entry name" value="WH-like_DNA-bd_sf"/>
</dbReference>
<evidence type="ECO:0000313" key="10">
    <source>
        <dbReference type="EMBL" id="EAR11273.1"/>
    </source>
</evidence>
<dbReference type="CDD" id="cd00383">
    <property type="entry name" value="trans_reg_C"/>
    <property type="match status" value="1"/>
</dbReference>
<gene>
    <name evidence="10" type="ORF">MED297_20337</name>
</gene>
<keyword evidence="5" id="KW-0804">Transcription</keyword>
<dbReference type="Proteomes" id="UP000005953">
    <property type="component" value="Unassembled WGS sequence"/>
</dbReference>
<dbReference type="Pfam" id="PF00072">
    <property type="entry name" value="Response_reg"/>
    <property type="match status" value="1"/>
</dbReference>
<keyword evidence="1 6" id="KW-0597">Phosphoprotein</keyword>
<dbReference type="FunFam" id="3.40.50.2300:FF:000001">
    <property type="entry name" value="DNA-binding response regulator PhoB"/>
    <property type="match status" value="1"/>
</dbReference>
<dbReference type="PROSITE" id="PS51755">
    <property type="entry name" value="OMPR_PHOB"/>
    <property type="match status" value="1"/>
</dbReference>
<keyword evidence="3" id="KW-0805">Transcription regulation</keyword>
<dbReference type="SMART" id="SM00448">
    <property type="entry name" value="REC"/>
    <property type="match status" value="1"/>
</dbReference>
<dbReference type="GO" id="GO:0000156">
    <property type="term" value="F:phosphorelay response regulator activity"/>
    <property type="evidence" value="ECO:0007669"/>
    <property type="project" value="TreeGrafter"/>
</dbReference>